<sequence>MSEAKNDRKRSHTEAESLDPASFEDRDNGDVKSKTAKRARTEDRRSLFVRSLPPGATSESLTDFFSEHYPVKHATVVVDQKTKESRGYGFVTLADAEDAAEAKKSLNNQDWNGRRIRIDVAEPRQRNNTTGEIPAHKARKEEIRRPNKLIVRNLPWSIKTSEQLNHLFRSFGKVKFADLPQDKGKLKGFGFVTLRGRPNAERALEAINGKEIDGRTLAVDWAVDKDTWDKQQPEEEKKKTKTKAKKEQAKKDEEEDEDDMTSSDGSEDEDGDDEDREDGGAEVNRDDQLDADLKNFFKNHMENLEDEDDEDNDEDNEDDDGDEDDEEIEKELQIQAPKRMTDNTSTVFIRNLPFTTTDEQLKDFFGHFGKIRYARVVIDKITEKPAGTGFVCFFDADEAKSCIKNAPRPQAPVAVSGAKTSILQDESADPDGKYTLDGRLLQIAQAVNKQEATNLADNSLAKRNEKDKRKLFLLSEGAIDRSSPLFNLLTAPEMQLREASAAQRKKLVQGNPSLHLSLTRLALRNIPRNMDSKGLKELGRKAVVEFAKDVRAGRRQPLSKEENARDGKDAKEKDHERKAKGKGIIRQAKIVFESGQGQKMSEKDGGKSRGYGFIEYTSHHWALMGLRYLNGLQLENEVGKKQRLIAEFAIENAQVIQRRRANEERSRQLNPEHNKGAKAEGQFKTNAQYTKDDKKRARQGDRADKGGKGDRGGKGGKGDRGDRGSKGDRGRKGDAAGKNADSKPVEKEAGQKTDLQEDKDLKHRMIQRSRVMRKKKALSRGGK</sequence>
<dbReference type="InterPro" id="IPR034808">
    <property type="entry name" value="Nop4p_RRM3"/>
</dbReference>
<name>A0AAE8MKF2_9HYPO</name>
<feature type="compositionally biased region" description="Basic and acidic residues" evidence="6">
    <location>
        <begin position="690"/>
        <end position="763"/>
    </location>
</feature>
<dbReference type="GO" id="GO:0003729">
    <property type="term" value="F:mRNA binding"/>
    <property type="evidence" value="ECO:0007669"/>
    <property type="project" value="TreeGrafter"/>
</dbReference>
<evidence type="ECO:0000256" key="2">
    <source>
        <dbReference type="ARBA" id="ARBA00022737"/>
    </source>
</evidence>
<dbReference type="FunFam" id="3.30.70.330:FF:000406">
    <property type="entry name" value="Related to Nucleolar protein NOP4"/>
    <property type="match status" value="1"/>
</dbReference>
<evidence type="ECO:0000259" key="7">
    <source>
        <dbReference type="PROSITE" id="PS50102"/>
    </source>
</evidence>
<dbReference type="InterPro" id="IPR012677">
    <property type="entry name" value="Nucleotide-bd_a/b_plait_sf"/>
</dbReference>
<comment type="caution">
    <text evidence="8">The sequence shown here is derived from an EMBL/GenBank/DDBJ whole genome shotgun (WGS) entry which is preliminary data.</text>
</comment>
<evidence type="ECO:0000256" key="3">
    <source>
        <dbReference type="ARBA" id="ARBA00022884"/>
    </source>
</evidence>
<protein>
    <submittedName>
        <fullName evidence="8">Related to nucleolar protein NOP4 (NOP77)</fullName>
    </submittedName>
</protein>
<feature type="domain" description="RRM" evidence="7">
    <location>
        <begin position="147"/>
        <end position="224"/>
    </location>
</feature>
<feature type="compositionally biased region" description="Basic and acidic residues" evidence="6">
    <location>
        <begin position="226"/>
        <end position="238"/>
    </location>
</feature>
<comment type="subcellular location">
    <subcellularLocation>
        <location evidence="1">Nucleus</location>
    </subcellularLocation>
</comment>
<feature type="region of interest" description="Disordered" evidence="6">
    <location>
        <begin position="554"/>
        <end position="581"/>
    </location>
</feature>
<proteinExistence type="predicted"/>
<dbReference type="PROSITE" id="PS50102">
    <property type="entry name" value="RRM"/>
    <property type="match status" value="3"/>
</dbReference>
<keyword evidence="2" id="KW-0677">Repeat</keyword>
<accession>A0AAE8MKF2</accession>
<dbReference type="SMART" id="SM00360">
    <property type="entry name" value="RRM"/>
    <property type="match status" value="4"/>
</dbReference>
<dbReference type="Proteomes" id="UP001187734">
    <property type="component" value="Unassembled WGS sequence"/>
</dbReference>
<feature type="region of interest" description="Disordered" evidence="6">
    <location>
        <begin position="226"/>
        <end position="290"/>
    </location>
</feature>
<dbReference type="InterPro" id="IPR000504">
    <property type="entry name" value="RRM_dom"/>
</dbReference>
<feature type="region of interest" description="Disordered" evidence="6">
    <location>
        <begin position="1"/>
        <end position="53"/>
    </location>
</feature>
<keyword evidence="4" id="KW-0539">Nucleus</keyword>
<evidence type="ECO:0000313" key="9">
    <source>
        <dbReference type="Proteomes" id="UP001187734"/>
    </source>
</evidence>
<evidence type="ECO:0000256" key="5">
    <source>
        <dbReference type="PROSITE-ProRule" id="PRU00176"/>
    </source>
</evidence>
<keyword evidence="3 5" id="KW-0694">RNA-binding</keyword>
<feature type="compositionally biased region" description="Basic residues" evidence="6">
    <location>
        <begin position="764"/>
        <end position="783"/>
    </location>
</feature>
<evidence type="ECO:0000256" key="1">
    <source>
        <dbReference type="ARBA" id="ARBA00004123"/>
    </source>
</evidence>
<dbReference type="Gene3D" id="3.30.70.330">
    <property type="match status" value="4"/>
</dbReference>
<feature type="compositionally biased region" description="Basic and acidic residues" evidence="6">
    <location>
        <begin position="661"/>
        <end position="678"/>
    </location>
</feature>
<feature type="domain" description="RRM" evidence="7">
    <location>
        <begin position="45"/>
        <end position="123"/>
    </location>
</feature>
<dbReference type="Pfam" id="PF00076">
    <property type="entry name" value="RRM_1"/>
    <property type="match status" value="3"/>
</dbReference>
<dbReference type="EMBL" id="ONZP01000498">
    <property type="protein sequence ID" value="SPJ85809.1"/>
    <property type="molecule type" value="Genomic_DNA"/>
</dbReference>
<feature type="compositionally biased region" description="Basic and acidic residues" evidence="6">
    <location>
        <begin position="23"/>
        <end position="46"/>
    </location>
</feature>
<feature type="compositionally biased region" description="Acidic residues" evidence="6">
    <location>
        <begin position="253"/>
        <end position="277"/>
    </location>
</feature>
<dbReference type="PANTHER" id="PTHR48039">
    <property type="entry name" value="RNA-BINDING MOTIF PROTEIN 14B"/>
    <property type="match status" value="1"/>
</dbReference>
<feature type="compositionally biased region" description="Basic and acidic residues" evidence="6">
    <location>
        <begin position="554"/>
        <end position="577"/>
    </location>
</feature>
<dbReference type="InterPro" id="IPR051945">
    <property type="entry name" value="RRM_MRD1_RNA_proc_ribogen"/>
</dbReference>
<dbReference type="CDD" id="cd12676">
    <property type="entry name" value="RRM3_Nop4p"/>
    <property type="match status" value="1"/>
</dbReference>
<evidence type="ECO:0000313" key="8">
    <source>
        <dbReference type="EMBL" id="SPJ85809.1"/>
    </source>
</evidence>
<dbReference type="AlphaFoldDB" id="A0AAE8MKF2"/>
<dbReference type="GO" id="GO:0005730">
    <property type="term" value="C:nucleolus"/>
    <property type="evidence" value="ECO:0007669"/>
    <property type="project" value="TreeGrafter"/>
</dbReference>
<dbReference type="PANTHER" id="PTHR48039:SF5">
    <property type="entry name" value="RNA-BINDING PROTEIN 28"/>
    <property type="match status" value="1"/>
</dbReference>
<feature type="region of interest" description="Disordered" evidence="6">
    <location>
        <begin position="661"/>
        <end position="783"/>
    </location>
</feature>
<evidence type="ECO:0000256" key="6">
    <source>
        <dbReference type="SAM" id="MobiDB-lite"/>
    </source>
</evidence>
<organism evidence="8 9">
    <name type="scientific">Fusarium torulosum</name>
    <dbReference type="NCBI Taxonomy" id="33205"/>
    <lineage>
        <taxon>Eukaryota</taxon>
        <taxon>Fungi</taxon>
        <taxon>Dikarya</taxon>
        <taxon>Ascomycota</taxon>
        <taxon>Pezizomycotina</taxon>
        <taxon>Sordariomycetes</taxon>
        <taxon>Hypocreomycetidae</taxon>
        <taxon>Hypocreales</taxon>
        <taxon>Nectriaceae</taxon>
        <taxon>Fusarium</taxon>
    </lineage>
</organism>
<dbReference type="InterPro" id="IPR035979">
    <property type="entry name" value="RBD_domain_sf"/>
</dbReference>
<keyword evidence="9" id="KW-1185">Reference proteome</keyword>
<feature type="region of interest" description="Disordered" evidence="6">
    <location>
        <begin position="302"/>
        <end position="328"/>
    </location>
</feature>
<gene>
    <name evidence="8" type="ORF">FTOL_11592</name>
</gene>
<feature type="domain" description="RRM" evidence="7">
    <location>
        <begin position="345"/>
        <end position="448"/>
    </location>
</feature>
<feature type="compositionally biased region" description="Acidic residues" evidence="6">
    <location>
        <begin position="304"/>
        <end position="328"/>
    </location>
</feature>
<dbReference type="SUPFAM" id="SSF54928">
    <property type="entry name" value="RNA-binding domain, RBD"/>
    <property type="match status" value="3"/>
</dbReference>
<evidence type="ECO:0000256" key="4">
    <source>
        <dbReference type="ARBA" id="ARBA00023242"/>
    </source>
</evidence>
<reference evidence="8" key="1">
    <citation type="submission" date="2018-03" db="EMBL/GenBank/DDBJ databases">
        <authorList>
            <person name="Guldener U."/>
        </authorList>
    </citation>
    <scope>NUCLEOTIDE SEQUENCE</scope>
</reference>